<comment type="caution">
    <text evidence="1">The sequence shown here is derived from an EMBL/GenBank/DDBJ whole genome shotgun (WGS) entry which is preliminary data.</text>
</comment>
<gene>
    <name evidence="1" type="ORF">L6164_023824</name>
</gene>
<organism evidence="1 2">
    <name type="scientific">Bauhinia variegata</name>
    <name type="common">Purple orchid tree</name>
    <name type="synonym">Phanera variegata</name>
    <dbReference type="NCBI Taxonomy" id="167791"/>
    <lineage>
        <taxon>Eukaryota</taxon>
        <taxon>Viridiplantae</taxon>
        <taxon>Streptophyta</taxon>
        <taxon>Embryophyta</taxon>
        <taxon>Tracheophyta</taxon>
        <taxon>Spermatophyta</taxon>
        <taxon>Magnoliopsida</taxon>
        <taxon>eudicotyledons</taxon>
        <taxon>Gunneridae</taxon>
        <taxon>Pentapetalae</taxon>
        <taxon>rosids</taxon>
        <taxon>fabids</taxon>
        <taxon>Fabales</taxon>
        <taxon>Fabaceae</taxon>
        <taxon>Cercidoideae</taxon>
        <taxon>Cercideae</taxon>
        <taxon>Bauhiniinae</taxon>
        <taxon>Bauhinia</taxon>
    </lineage>
</organism>
<name>A0ACB9MN33_BAUVA</name>
<evidence type="ECO:0000313" key="2">
    <source>
        <dbReference type="Proteomes" id="UP000828941"/>
    </source>
</evidence>
<proteinExistence type="predicted"/>
<accession>A0ACB9MN33</accession>
<reference evidence="1 2" key="1">
    <citation type="journal article" date="2022" name="DNA Res.">
        <title>Chromosomal-level genome assembly of the orchid tree Bauhinia variegata (Leguminosae; Cercidoideae) supports the allotetraploid origin hypothesis of Bauhinia.</title>
        <authorList>
            <person name="Zhong Y."/>
            <person name="Chen Y."/>
            <person name="Zheng D."/>
            <person name="Pang J."/>
            <person name="Liu Y."/>
            <person name="Luo S."/>
            <person name="Meng S."/>
            <person name="Qian L."/>
            <person name="Wei D."/>
            <person name="Dai S."/>
            <person name="Zhou R."/>
        </authorList>
    </citation>
    <scope>NUCLEOTIDE SEQUENCE [LARGE SCALE GENOMIC DNA]</scope>
    <source>
        <strain evidence="1">BV-YZ2020</strain>
    </source>
</reference>
<evidence type="ECO:0000313" key="1">
    <source>
        <dbReference type="EMBL" id="KAI4324271.1"/>
    </source>
</evidence>
<dbReference type="Proteomes" id="UP000828941">
    <property type="component" value="Chromosome 9"/>
</dbReference>
<protein>
    <submittedName>
        <fullName evidence="1">Uncharacterized protein</fullName>
    </submittedName>
</protein>
<sequence length="120" mass="12761">MKNTVLAFFFLAFAFAMSTELTPSIAAAVPVMDSNGFPVTNGGIYQIFPAIKGNGGGIVTAALGNETCPVSVVQTPSNVNLGLSFYIRVNSRPLADYVYPTDSIDIVLIVQHLLSGWLSF</sequence>
<dbReference type="EMBL" id="CM039434">
    <property type="protein sequence ID" value="KAI4324271.1"/>
    <property type="molecule type" value="Genomic_DNA"/>
</dbReference>
<keyword evidence="2" id="KW-1185">Reference proteome</keyword>